<dbReference type="InterPro" id="IPR005490">
    <property type="entry name" value="LD_TPept_cat_dom"/>
</dbReference>
<dbReference type="GO" id="GO:0005576">
    <property type="term" value="C:extracellular region"/>
    <property type="evidence" value="ECO:0007669"/>
    <property type="project" value="TreeGrafter"/>
</dbReference>
<dbReference type="CDD" id="cd16913">
    <property type="entry name" value="YkuD_like"/>
    <property type="match status" value="1"/>
</dbReference>
<dbReference type="InterPro" id="IPR038063">
    <property type="entry name" value="Transpep_catalytic_dom"/>
</dbReference>
<dbReference type="Gene3D" id="2.40.440.10">
    <property type="entry name" value="L,D-transpeptidase catalytic domain-like"/>
    <property type="match status" value="1"/>
</dbReference>
<organism evidence="11">
    <name type="scientific">hydrothermal vent metagenome</name>
    <dbReference type="NCBI Taxonomy" id="652676"/>
    <lineage>
        <taxon>unclassified sequences</taxon>
        <taxon>metagenomes</taxon>
        <taxon>ecological metagenomes</taxon>
    </lineage>
</organism>
<dbReference type="InterPro" id="IPR036779">
    <property type="entry name" value="LysM_dom_sf"/>
</dbReference>
<feature type="domain" description="L,D-TPase catalytic" evidence="10">
    <location>
        <begin position="99"/>
        <end position="234"/>
    </location>
</feature>
<dbReference type="PANTHER" id="PTHR30582:SF24">
    <property type="entry name" value="L,D-TRANSPEPTIDASE ERFK_SRFK-RELATED"/>
    <property type="match status" value="1"/>
</dbReference>
<dbReference type="InterPro" id="IPR018392">
    <property type="entry name" value="LysM"/>
</dbReference>
<dbReference type="Pfam" id="PF03734">
    <property type="entry name" value="YkuD"/>
    <property type="match status" value="1"/>
</dbReference>
<evidence type="ECO:0000256" key="3">
    <source>
        <dbReference type="ARBA" id="ARBA00022676"/>
    </source>
</evidence>
<keyword evidence="3" id="KW-0328">Glycosyltransferase</keyword>
<dbReference type="GO" id="GO:0008360">
    <property type="term" value="P:regulation of cell shape"/>
    <property type="evidence" value="ECO:0007669"/>
    <property type="project" value="UniProtKB-KW"/>
</dbReference>
<dbReference type="PROSITE" id="PS51782">
    <property type="entry name" value="LYSM"/>
    <property type="match status" value="1"/>
</dbReference>
<reference evidence="11" key="1">
    <citation type="submission" date="2018-06" db="EMBL/GenBank/DDBJ databases">
        <authorList>
            <person name="Zhirakovskaya E."/>
        </authorList>
    </citation>
    <scope>NUCLEOTIDE SEQUENCE</scope>
</reference>
<keyword evidence="7" id="KW-0573">Peptidoglycan synthesis</keyword>
<dbReference type="EMBL" id="UOFX01000089">
    <property type="protein sequence ID" value="VAX11625.1"/>
    <property type="molecule type" value="Genomic_DNA"/>
</dbReference>
<accession>A0A3B1BZ01</accession>
<evidence type="ECO:0000256" key="4">
    <source>
        <dbReference type="ARBA" id="ARBA00022679"/>
    </source>
</evidence>
<evidence type="ECO:0000256" key="2">
    <source>
        <dbReference type="ARBA" id="ARBA00005992"/>
    </source>
</evidence>
<dbReference type="InterPro" id="IPR050979">
    <property type="entry name" value="LD-transpeptidase"/>
</dbReference>
<dbReference type="GO" id="GO:0016757">
    <property type="term" value="F:glycosyltransferase activity"/>
    <property type="evidence" value="ECO:0007669"/>
    <property type="project" value="UniProtKB-KW"/>
</dbReference>
<keyword evidence="6" id="KW-0133">Cell shape</keyword>
<evidence type="ECO:0000256" key="1">
    <source>
        <dbReference type="ARBA" id="ARBA00004752"/>
    </source>
</evidence>
<comment type="pathway">
    <text evidence="1">Cell wall biogenesis; peptidoglycan biosynthesis.</text>
</comment>
<dbReference type="SUPFAM" id="SSF141523">
    <property type="entry name" value="L,D-transpeptidase catalytic domain-like"/>
    <property type="match status" value="1"/>
</dbReference>
<dbReference type="GO" id="GO:0018104">
    <property type="term" value="P:peptidoglycan-protein cross-linking"/>
    <property type="evidence" value="ECO:0007669"/>
    <property type="project" value="TreeGrafter"/>
</dbReference>
<evidence type="ECO:0000259" key="9">
    <source>
        <dbReference type="PROSITE" id="PS51782"/>
    </source>
</evidence>
<keyword evidence="5" id="KW-0378">Hydrolase</keyword>
<dbReference type="GO" id="GO:0071555">
    <property type="term" value="P:cell wall organization"/>
    <property type="evidence" value="ECO:0007669"/>
    <property type="project" value="UniProtKB-KW"/>
</dbReference>
<dbReference type="AlphaFoldDB" id="A0A3B1BZ01"/>
<evidence type="ECO:0000256" key="6">
    <source>
        <dbReference type="ARBA" id="ARBA00022960"/>
    </source>
</evidence>
<keyword evidence="8" id="KW-0961">Cell wall biogenesis/degradation</keyword>
<protein>
    <submittedName>
        <fullName evidence="11">ErfK/YbiS/YcfS/YnhG family protein</fullName>
    </submittedName>
</protein>
<dbReference type="Gene3D" id="3.10.350.10">
    <property type="entry name" value="LysM domain"/>
    <property type="match status" value="1"/>
</dbReference>
<dbReference type="UniPathway" id="UPA00219"/>
<feature type="domain" description="LysM" evidence="9">
    <location>
        <begin position="43"/>
        <end position="87"/>
    </location>
</feature>
<dbReference type="PROSITE" id="PS52029">
    <property type="entry name" value="LD_TPASE"/>
    <property type="match status" value="1"/>
</dbReference>
<evidence type="ECO:0000256" key="5">
    <source>
        <dbReference type="ARBA" id="ARBA00022801"/>
    </source>
</evidence>
<proteinExistence type="inferred from homology"/>
<dbReference type="CDD" id="cd00118">
    <property type="entry name" value="LysM"/>
    <property type="match status" value="1"/>
</dbReference>
<dbReference type="GO" id="GO:0071972">
    <property type="term" value="F:peptidoglycan L,D-transpeptidase activity"/>
    <property type="evidence" value="ECO:0007669"/>
    <property type="project" value="TreeGrafter"/>
</dbReference>
<sequence>MNLAEKIKLLVWGVAAIGLFPAIGYTATFTLPPPGQDLIGSVKYIQARYEDTLSDIARSHDLGYREIVAANPEVDPWLPGAGTTVIVPSSFILPPGPRKGIVINLAELRLYYYPPGGEQVITHPLGIGREGWSTPTGTMEVVAKKRNPSWRVPKSIREEHAAKNDPLPELVPPGPDNPLGRFALRLSNTRYLLHGTNQPWGVGMRVSHGCIRLYPEDIQTLFPMVPVGTSVRIINQPYKAGWLDGTLFVEAHAPLSEQIEEKGNDLTPLTMAIIGVYGDSKPSTTDWQQAQEIAKRHSGVPIPISQSLARSSGTLKQNPDADSAAFGY</sequence>
<evidence type="ECO:0000313" key="11">
    <source>
        <dbReference type="EMBL" id="VAX11625.1"/>
    </source>
</evidence>
<evidence type="ECO:0000256" key="8">
    <source>
        <dbReference type="ARBA" id="ARBA00023316"/>
    </source>
</evidence>
<dbReference type="PANTHER" id="PTHR30582">
    <property type="entry name" value="L,D-TRANSPEPTIDASE"/>
    <property type="match status" value="1"/>
</dbReference>
<evidence type="ECO:0000256" key="7">
    <source>
        <dbReference type="ARBA" id="ARBA00022984"/>
    </source>
</evidence>
<comment type="similarity">
    <text evidence="2">Belongs to the YkuD family.</text>
</comment>
<evidence type="ECO:0000259" key="10">
    <source>
        <dbReference type="PROSITE" id="PS52029"/>
    </source>
</evidence>
<name>A0A3B1BZ01_9ZZZZ</name>
<keyword evidence="4" id="KW-0808">Transferase</keyword>
<gene>
    <name evidence="11" type="ORF">MNBD_GAMMA26-23</name>
</gene>